<dbReference type="SMART" id="SM00697">
    <property type="entry name" value="DM8"/>
    <property type="match status" value="1"/>
</dbReference>
<reference evidence="2" key="1">
    <citation type="submission" date="2025-08" db="UniProtKB">
        <authorList>
            <consortium name="RefSeq"/>
        </authorList>
    </citation>
    <scope>IDENTIFICATION</scope>
    <source>
        <strain evidence="2">MV-25-SWS-2005</strain>
        <tissue evidence="2">Whole body</tissue>
    </source>
</reference>
<dbReference type="KEGG" id="dpo:6899999"/>
<dbReference type="AlphaFoldDB" id="A0A0R3P935"/>
<dbReference type="Proteomes" id="UP000001819">
    <property type="component" value="Chromosome X"/>
</dbReference>
<proteinExistence type="predicted"/>
<evidence type="ECO:0000313" key="2">
    <source>
        <dbReference type="RefSeq" id="XP_033240207.1"/>
    </source>
</evidence>
<dbReference type="Pfam" id="PF06477">
    <property type="entry name" value="DUF1091"/>
    <property type="match status" value="1"/>
</dbReference>
<accession>A0A0R3P935</accession>
<name>A0A0R3P935_DROPS</name>
<accession>A0A6I8WA88</accession>
<gene>
    <name evidence="2" type="primary">LOC6899999</name>
</gene>
<dbReference type="PANTHER" id="PTHR20898:SF0">
    <property type="entry name" value="DAEDALUS ON 3-RELATED"/>
    <property type="match status" value="1"/>
</dbReference>
<protein>
    <submittedName>
        <fullName evidence="2">Uncharacterized protein</fullName>
    </submittedName>
</protein>
<sequence>MDGLLCVWILLGALTTTHAHVTFTNLKCEMADRTFGDVMCRIKAVNRTHKYMELRAQLFKLPVENITVNLKLMRYNHGYKVFFIDVNVDACKFLANPRNPIVRSFYNIFKKNSNANHTCPYNHDVIVDKLFTGNLEADFAKYVPMVNGDYAFFTEWSTNKIHRAFLKVYFSLSGSKVD</sequence>
<dbReference type="InParanoid" id="A0A0R3P935"/>
<keyword evidence="1" id="KW-1185">Reference proteome</keyword>
<evidence type="ECO:0000313" key="1">
    <source>
        <dbReference type="Proteomes" id="UP000001819"/>
    </source>
</evidence>
<organism evidence="1 2">
    <name type="scientific">Drosophila pseudoobscura pseudoobscura</name>
    <name type="common">Fruit fly</name>
    <dbReference type="NCBI Taxonomy" id="46245"/>
    <lineage>
        <taxon>Eukaryota</taxon>
        <taxon>Metazoa</taxon>
        <taxon>Ecdysozoa</taxon>
        <taxon>Arthropoda</taxon>
        <taxon>Hexapoda</taxon>
        <taxon>Insecta</taxon>
        <taxon>Pterygota</taxon>
        <taxon>Neoptera</taxon>
        <taxon>Endopterygota</taxon>
        <taxon>Diptera</taxon>
        <taxon>Brachycera</taxon>
        <taxon>Muscomorpha</taxon>
        <taxon>Ephydroidea</taxon>
        <taxon>Drosophilidae</taxon>
        <taxon>Drosophila</taxon>
        <taxon>Sophophora</taxon>
    </lineage>
</organism>
<dbReference type="PANTHER" id="PTHR20898">
    <property type="entry name" value="DAEDALUS ON 3-RELATED-RELATED"/>
    <property type="match status" value="1"/>
</dbReference>
<dbReference type="InterPro" id="IPR010512">
    <property type="entry name" value="DUF1091"/>
</dbReference>
<dbReference type="RefSeq" id="XP_033240207.1">
    <property type="nucleotide sequence ID" value="XM_033384316.1"/>
</dbReference>